<name>A0AAN2TRK0_9BACI</name>
<dbReference type="NCBIfam" id="TIGR00567">
    <property type="entry name" value="3mg"/>
    <property type="match status" value="1"/>
</dbReference>
<keyword evidence="2 5" id="KW-0227">DNA damage</keyword>
<dbReference type="FunFam" id="3.10.300.10:FF:000001">
    <property type="entry name" value="Putative 3-methyladenine DNA glycosylase"/>
    <property type="match status" value="1"/>
</dbReference>
<dbReference type="SUPFAM" id="SSF50486">
    <property type="entry name" value="FMT C-terminal domain-like"/>
    <property type="match status" value="1"/>
</dbReference>
<dbReference type="NCBIfam" id="NF002002">
    <property type="entry name" value="PRK00802.1-2"/>
    <property type="match status" value="1"/>
</dbReference>
<evidence type="ECO:0000313" key="6">
    <source>
        <dbReference type="EMBL" id="CEG31013.1"/>
    </source>
</evidence>
<evidence type="ECO:0000256" key="5">
    <source>
        <dbReference type="HAMAP-Rule" id="MF_00527"/>
    </source>
</evidence>
<sequence>MGPADIISRPFSSLQSYVSFSLIREFYLYETKWGDTMNKINDSILPADFYQQPTLELAKSLLGCLIVKETADGTASGFIVETEAYIGPGDRAAHSFGNRRTKRTEVMFGNSGLIYTYVMHTHTLVNVVSGGPENPEAILIRAIEPYSGLELMQERRGIADIHKWTDGPGKLTKALGITMDDYGRSFTDPPLYLAAGKKPGHISSGPRVGIDNSGEAKDYPWRFWVTDNPYISRKNLIKNRGPK</sequence>
<dbReference type="EMBL" id="CCXW01000001">
    <property type="protein sequence ID" value="CEG31013.1"/>
    <property type="molecule type" value="Genomic_DNA"/>
</dbReference>
<dbReference type="AlphaFoldDB" id="A0AAN2TRK0"/>
<dbReference type="Proteomes" id="UP000182110">
    <property type="component" value="Unassembled WGS sequence"/>
</dbReference>
<evidence type="ECO:0000256" key="3">
    <source>
        <dbReference type="ARBA" id="ARBA00022801"/>
    </source>
</evidence>
<dbReference type="EC" id="3.2.2.-" evidence="5"/>
<gene>
    <name evidence="6" type="primary">yxlJ</name>
    <name evidence="6" type="ORF">BN1180_01149</name>
</gene>
<keyword evidence="3 5" id="KW-0378">Hydrolase</keyword>
<dbReference type="GO" id="GO:0003677">
    <property type="term" value="F:DNA binding"/>
    <property type="evidence" value="ECO:0007669"/>
    <property type="project" value="InterPro"/>
</dbReference>
<comment type="caution">
    <text evidence="6">The sequence shown here is derived from an EMBL/GenBank/DDBJ whole genome shotgun (WGS) entry which is preliminary data.</text>
</comment>
<reference evidence="6 7" key="1">
    <citation type="journal article" date="2014" name="Genome Announc.">
        <title>Genome Sequence of Bacillus simplex Strain P558, Isolated from a Human Fecal Sample.</title>
        <authorList>
            <person name="Croce O."/>
            <person name="Hugon P."/>
            <person name="Lagier J.C."/>
            <person name="Bibi F."/>
            <person name="Robert C."/>
            <person name="Azhar E.I."/>
            <person name="Raoult D."/>
            <person name="Fournier P.E."/>
        </authorList>
    </citation>
    <scope>NUCLEOTIDE SEQUENCE [LARGE SCALE GENOMIC DNA]</scope>
    <source>
        <strain evidence="6 7">P558</strain>
    </source>
</reference>
<dbReference type="InterPro" id="IPR011034">
    <property type="entry name" value="Formyl_transferase-like_C_sf"/>
</dbReference>
<dbReference type="InterPro" id="IPR003180">
    <property type="entry name" value="MPG"/>
</dbReference>
<dbReference type="CDD" id="cd00540">
    <property type="entry name" value="AAG"/>
    <property type="match status" value="1"/>
</dbReference>
<accession>A0AAN2TRK0</accession>
<dbReference type="Gene3D" id="3.10.300.10">
    <property type="entry name" value="Methylpurine-DNA glycosylase (MPG)"/>
    <property type="match status" value="1"/>
</dbReference>
<proteinExistence type="inferred from homology"/>
<evidence type="ECO:0000313" key="7">
    <source>
        <dbReference type="Proteomes" id="UP000182110"/>
    </source>
</evidence>
<evidence type="ECO:0000256" key="4">
    <source>
        <dbReference type="ARBA" id="ARBA00023204"/>
    </source>
</evidence>
<evidence type="ECO:0000256" key="1">
    <source>
        <dbReference type="ARBA" id="ARBA00009232"/>
    </source>
</evidence>
<keyword evidence="7" id="KW-1185">Reference proteome</keyword>
<dbReference type="PANTHER" id="PTHR10429">
    <property type="entry name" value="DNA-3-METHYLADENINE GLYCOSYLASE"/>
    <property type="match status" value="1"/>
</dbReference>
<dbReference type="GO" id="GO:0006284">
    <property type="term" value="P:base-excision repair"/>
    <property type="evidence" value="ECO:0007669"/>
    <property type="project" value="InterPro"/>
</dbReference>
<organism evidence="6 7">
    <name type="scientific">Peribacillus simplex</name>
    <dbReference type="NCBI Taxonomy" id="1478"/>
    <lineage>
        <taxon>Bacteria</taxon>
        <taxon>Bacillati</taxon>
        <taxon>Bacillota</taxon>
        <taxon>Bacilli</taxon>
        <taxon>Bacillales</taxon>
        <taxon>Bacillaceae</taxon>
        <taxon>Peribacillus</taxon>
    </lineage>
</organism>
<comment type="similarity">
    <text evidence="1 5">Belongs to the DNA glycosylase MPG family.</text>
</comment>
<dbReference type="Pfam" id="PF02245">
    <property type="entry name" value="Pur_DNA_glyco"/>
    <property type="match status" value="1"/>
</dbReference>
<dbReference type="HAMAP" id="MF_00527">
    <property type="entry name" value="3MGH"/>
    <property type="match status" value="1"/>
</dbReference>
<dbReference type="GO" id="GO:0003905">
    <property type="term" value="F:alkylbase DNA N-glycosylase activity"/>
    <property type="evidence" value="ECO:0007669"/>
    <property type="project" value="InterPro"/>
</dbReference>
<dbReference type="PANTHER" id="PTHR10429:SF0">
    <property type="entry name" value="DNA-3-METHYLADENINE GLYCOSYLASE"/>
    <property type="match status" value="1"/>
</dbReference>
<dbReference type="InterPro" id="IPR036995">
    <property type="entry name" value="MPG_sf"/>
</dbReference>
<evidence type="ECO:0000256" key="2">
    <source>
        <dbReference type="ARBA" id="ARBA00022763"/>
    </source>
</evidence>
<keyword evidence="4 5" id="KW-0234">DNA repair</keyword>
<protein>
    <recommendedName>
        <fullName evidence="5">Putative 3-methyladenine DNA glycosylase</fullName>
        <ecNumber evidence="5">3.2.2.-</ecNumber>
    </recommendedName>
</protein>